<evidence type="ECO:0000313" key="2">
    <source>
        <dbReference type="Proteomes" id="UP000886674"/>
    </source>
</evidence>
<evidence type="ECO:0000313" key="1">
    <source>
        <dbReference type="EMBL" id="MCG7979899.1"/>
    </source>
</evidence>
<organism evidence="1 2">
    <name type="scientific">Candidatus Thiodiazotropha taylori</name>
    <dbReference type="NCBI Taxonomy" id="2792791"/>
    <lineage>
        <taxon>Bacteria</taxon>
        <taxon>Pseudomonadati</taxon>
        <taxon>Pseudomonadota</taxon>
        <taxon>Gammaproteobacteria</taxon>
        <taxon>Chromatiales</taxon>
        <taxon>Sedimenticolaceae</taxon>
        <taxon>Candidatus Thiodiazotropha</taxon>
    </lineage>
</organism>
<dbReference type="Proteomes" id="UP000886674">
    <property type="component" value="Unassembled WGS sequence"/>
</dbReference>
<protein>
    <submittedName>
        <fullName evidence="1">Uncharacterized protein</fullName>
    </submittedName>
</protein>
<reference evidence="1" key="1">
    <citation type="journal article" date="2021" name="Proc. Natl. Acad. Sci. U.S.A.">
        <title>Global biogeography of chemosynthetic symbionts reveals both localized and globally distributed symbiont groups. .</title>
        <authorList>
            <person name="Osvatic J.T."/>
            <person name="Wilkins L.G.E."/>
            <person name="Leibrecht L."/>
            <person name="Leray M."/>
            <person name="Zauner S."/>
            <person name="Polzin J."/>
            <person name="Camacho Y."/>
            <person name="Gros O."/>
            <person name="van Gils J.A."/>
            <person name="Eisen J.A."/>
            <person name="Petersen J.M."/>
            <person name="Yuen B."/>
        </authorList>
    </citation>
    <scope>NUCLEOTIDE SEQUENCE</scope>
    <source>
        <strain evidence="1">MAGclacostrist055</strain>
    </source>
</reference>
<accession>A0A9E4TU15</accession>
<proteinExistence type="predicted"/>
<sequence length="573" mass="61513">MDAKVTMEAVMLEAEKRGLLSPDRQAILDEARGRGTEAAPLPQAEPLYDIPMPASLRGGVVDGMARGVEDLLDSSAQLTAHTLEAVAPSGSGFEKWAQSNRQNTERGVKAGLDRYRQARQKAGKGDDFDWGRYLLNPLNFIGGAGLVAKVPQAAGYLGRIGAGLLGGAAFNAVTTPVESGKDFWAEKAHQAKVGAVLGGALPAVTHPVSRLLQPGRALPADAKRLIDQGVYPPVGGLLGDHAKRVEDTLRSMPGGGNFIKNAYLEATDEFNEAAVNQVLGKVGERMGRAVPPGHAQIEALENRLSERYEALMPHLHGRLDWPFQQALMAIQQNAGRKLPPDELKLFNNFLEHDVLWRFGEHGGIGGHKLKEVDTALGQQSMKDIKAANQQNKNNKGELLLDVRKAFHEMLARYSPEHAAELKTLNEAWTHYMILEEAAKKASPNGGVFTPRRLLAASKNQDTSKGQRATAQGRARFQKYGQAGERYLGNVEPNSGTAERLLLNQDFLTQGAATVKGLAVGWPYLPGVRQATAKTLAKALGEGGPKTAAMAKLLEQLGLGGVPMGVSGVTGTWE</sequence>
<gene>
    <name evidence="1" type="ORF">JAY77_17360</name>
</gene>
<dbReference type="AlphaFoldDB" id="A0A9E4TU15"/>
<comment type="caution">
    <text evidence="1">The sequence shown here is derived from an EMBL/GenBank/DDBJ whole genome shotgun (WGS) entry which is preliminary data.</text>
</comment>
<dbReference type="EMBL" id="JAEPCR010000093">
    <property type="protein sequence ID" value="MCG7979899.1"/>
    <property type="molecule type" value="Genomic_DNA"/>
</dbReference>
<name>A0A9E4TU15_9GAMM</name>